<dbReference type="Gene3D" id="3.40.190.10">
    <property type="entry name" value="Periplasmic binding protein-like II"/>
    <property type="match status" value="2"/>
</dbReference>
<dbReference type="PANTHER" id="PTHR30126:SF2">
    <property type="entry name" value="HTH-TYPE TRANSCRIPTIONAL REGULATOR YJIE"/>
    <property type="match status" value="1"/>
</dbReference>
<gene>
    <name evidence="6" type="ORF">DY262_20515</name>
</gene>
<proteinExistence type="inferred from homology"/>
<dbReference type="InterPro" id="IPR005119">
    <property type="entry name" value="LysR_subst-bd"/>
</dbReference>
<dbReference type="InterPro" id="IPR036388">
    <property type="entry name" value="WH-like_DNA-bd_sf"/>
</dbReference>
<evidence type="ECO:0000313" key="7">
    <source>
        <dbReference type="Proteomes" id="UP000261931"/>
    </source>
</evidence>
<name>A0A372EEI7_9BURK</name>
<dbReference type="RefSeq" id="WP_116960926.1">
    <property type="nucleotide sequence ID" value="NZ_QVLS01000017.1"/>
</dbReference>
<keyword evidence="7" id="KW-1185">Reference proteome</keyword>
<dbReference type="SUPFAM" id="SSF53850">
    <property type="entry name" value="Periplasmic binding protein-like II"/>
    <property type="match status" value="1"/>
</dbReference>
<organism evidence="6 7">
    <name type="scientific">Hydrogenophaga borbori</name>
    <dbReference type="NCBI Taxonomy" id="2294117"/>
    <lineage>
        <taxon>Bacteria</taxon>
        <taxon>Pseudomonadati</taxon>
        <taxon>Pseudomonadota</taxon>
        <taxon>Betaproteobacteria</taxon>
        <taxon>Burkholderiales</taxon>
        <taxon>Comamonadaceae</taxon>
        <taxon>Hydrogenophaga</taxon>
    </lineage>
</organism>
<dbReference type="GO" id="GO:0000976">
    <property type="term" value="F:transcription cis-regulatory region binding"/>
    <property type="evidence" value="ECO:0007669"/>
    <property type="project" value="TreeGrafter"/>
</dbReference>
<dbReference type="AlphaFoldDB" id="A0A372EEI7"/>
<dbReference type="Pfam" id="PF00126">
    <property type="entry name" value="HTH_1"/>
    <property type="match status" value="1"/>
</dbReference>
<dbReference type="InterPro" id="IPR036390">
    <property type="entry name" value="WH_DNA-bd_sf"/>
</dbReference>
<evidence type="ECO:0000256" key="2">
    <source>
        <dbReference type="ARBA" id="ARBA00023015"/>
    </source>
</evidence>
<comment type="caution">
    <text evidence="6">The sequence shown here is derived from an EMBL/GenBank/DDBJ whole genome shotgun (WGS) entry which is preliminary data.</text>
</comment>
<comment type="similarity">
    <text evidence="1">Belongs to the LysR transcriptional regulatory family.</text>
</comment>
<dbReference type="CDD" id="cd05466">
    <property type="entry name" value="PBP2_LTTR_substrate"/>
    <property type="match status" value="1"/>
</dbReference>
<protein>
    <submittedName>
        <fullName evidence="6">LysR family transcriptional regulator</fullName>
    </submittedName>
</protein>
<evidence type="ECO:0000313" key="6">
    <source>
        <dbReference type="EMBL" id="RFP76161.1"/>
    </source>
</evidence>
<dbReference type="PROSITE" id="PS50931">
    <property type="entry name" value="HTH_LYSR"/>
    <property type="match status" value="1"/>
</dbReference>
<dbReference type="Gene3D" id="1.10.10.10">
    <property type="entry name" value="Winged helix-like DNA-binding domain superfamily/Winged helix DNA-binding domain"/>
    <property type="match status" value="1"/>
</dbReference>
<dbReference type="PRINTS" id="PR00039">
    <property type="entry name" value="HTHLYSR"/>
</dbReference>
<dbReference type="InterPro" id="IPR000847">
    <property type="entry name" value="LysR_HTH_N"/>
</dbReference>
<dbReference type="EMBL" id="QVLS01000017">
    <property type="protein sequence ID" value="RFP76161.1"/>
    <property type="molecule type" value="Genomic_DNA"/>
</dbReference>
<keyword evidence="3" id="KW-0238">DNA-binding</keyword>
<dbReference type="GO" id="GO:0003700">
    <property type="term" value="F:DNA-binding transcription factor activity"/>
    <property type="evidence" value="ECO:0007669"/>
    <property type="project" value="InterPro"/>
</dbReference>
<dbReference type="PANTHER" id="PTHR30126">
    <property type="entry name" value="HTH-TYPE TRANSCRIPTIONAL REGULATOR"/>
    <property type="match status" value="1"/>
</dbReference>
<sequence>MELKWLDDYLALIETGSFSAAAEKRHVSQPAFSRRIQQLEDWAGVSLIDRSRKPLRFTPLAAKHEAAFRSLATQIYEFQATLRSDANQTPGLVMAAQHSLAAWYLPTFLEELRSLMPDQRFRIRSENRDESVALLARGHADILLTYETRQTQSDVPPQLATCCQLGEDALVLVASARLCKSEDFTNPKRPLPLLCFPPESFFGQAIRTHALPELMHARLITIQCVSEFSLGLREMALIHQGAAWLPRNLIAQDLQEGKLREVQSVGSEVPLKIVAYFSNHSGRALQGLLAQLLARRGAHSKANPPTQAEASLAPE</sequence>
<dbReference type="SUPFAM" id="SSF46785">
    <property type="entry name" value="Winged helix' DNA-binding domain"/>
    <property type="match status" value="1"/>
</dbReference>
<evidence type="ECO:0000256" key="4">
    <source>
        <dbReference type="ARBA" id="ARBA00023163"/>
    </source>
</evidence>
<feature type="domain" description="HTH lysR-type" evidence="5">
    <location>
        <begin position="1"/>
        <end position="58"/>
    </location>
</feature>
<evidence type="ECO:0000259" key="5">
    <source>
        <dbReference type="PROSITE" id="PS50931"/>
    </source>
</evidence>
<keyword evidence="2" id="KW-0805">Transcription regulation</keyword>
<evidence type="ECO:0000256" key="1">
    <source>
        <dbReference type="ARBA" id="ARBA00009437"/>
    </source>
</evidence>
<dbReference type="Pfam" id="PF03466">
    <property type="entry name" value="LysR_substrate"/>
    <property type="match status" value="1"/>
</dbReference>
<keyword evidence="4" id="KW-0804">Transcription</keyword>
<reference evidence="6 7" key="1">
    <citation type="submission" date="2018-08" db="EMBL/GenBank/DDBJ databases">
        <title>Hydrogenophaga sp. LA-38 isolated from sludge.</title>
        <authorList>
            <person name="Im W.-T."/>
        </authorList>
    </citation>
    <scope>NUCLEOTIDE SEQUENCE [LARGE SCALE GENOMIC DNA]</scope>
    <source>
        <strain evidence="6 7">LA-38</strain>
    </source>
</reference>
<evidence type="ECO:0000256" key="3">
    <source>
        <dbReference type="ARBA" id="ARBA00023125"/>
    </source>
</evidence>
<accession>A0A372EEI7</accession>
<dbReference type="Proteomes" id="UP000261931">
    <property type="component" value="Unassembled WGS sequence"/>
</dbReference>